<dbReference type="InterPro" id="IPR050563">
    <property type="entry name" value="4-hydroxybenzoyl-CoA_TE"/>
</dbReference>
<evidence type="ECO:0000313" key="3">
    <source>
        <dbReference type="EMBL" id="NNJ18156.1"/>
    </source>
</evidence>
<dbReference type="InterPro" id="IPR029069">
    <property type="entry name" value="HotDog_dom_sf"/>
</dbReference>
<dbReference type="Gene3D" id="3.10.129.10">
    <property type="entry name" value="Hotdog Thioesterase"/>
    <property type="match status" value="1"/>
</dbReference>
<dbReference type="CDD" id="cd00586">
    <property type="entry name" value="4HBT"/>
    <property type="match status" value="1"/>
</dbReference>
<dbReference type="SUPFAM" id="SSF54637">
    <property type="entry name" value="Thioesterase/thiol ester dehydrase-isomerase"/>
    <property type="match status" value="1"/>
</dbReference>
<organism evidence="3 4">
    <name type="scientific">Pseudomonas bharatica CSV86</name>
    <dbReference type="NCBI Taxonomy" id="1005395"/>
    <lineage>
        <taxon>Bacteria</taxon>
        <taxon>Pseudomonadati</taxon>
        <taxon>Pseudomonadota</taxon>
        <taxon>Gammaproteobacteria</taxon>
        <taxon>Pseudomonadales</taxon>
        <taxon>Pseudomonadaceae</taxon>
        <taxon>Pseudomonas</taxon>
        <taxon>Pseudomonas bharatica</taxon>
    </lineage>
</organism>
<keyword evidence="2" id="KW-0378">Hydrolase</keyword>
<dbReference type="EMBL" id="AMWJ02000002">
    <property type="protein sequence ID" value="NNJ18156.1"/>
    <property type="molecule type" value="Genomic_DNA"/>
</dbReference>
<comment type="caution">
    <text evidence="3">The sequence shown here is derived from an EMBL/GenBank/DDBJ whole genome shotgun (WGS) entry which is preliminary data.</text>
</comment>
<evidence type="ECO:0000256" key="2">
    <source>
        <dbReference type="ARBA" id="ARBA00022801"/>
    </source>
</evidence>
<evidence type="ECO:0000313" key="4">
    <source>
        <dbReference type="Proteomes" id="UP000010448"/>
    </source>
</evidence>
<name>A0A7K4EKE7_9PSED</name>
<keyword evidence="4" id="KW-1185">Reference proteome</keyword>
<sequence length="169" mass="18497">MPRSCTGRFALAIRSKIPQHRLSFSGGHHVRRPADRSLPHAGFISTRWQDADLNGQITSAAVYGFFDTVIQSWLASHGQIDPQEGEVVAFVVSSSCDFYASAAFTDMLQVGLRVERFAGSTVEYEAALFDMSGKQLHALGRVVQVFIERNTGKPATFPQHLEAALSALT</sequence>
<dbReference type="PANTHER" id="PTHR31793">
    <property type="entry name" value="4-HYDROXYBENZOYL-COA THIOESTERASE FAMILY MEMBER"/>
    <property type="match status" value="1"/>
</dbReference>
<protein>
    <submittedName>
        <fullName evidence="3">Acyl-CoA thioesterase</fullName>
    </submittedName>
</protein>
<proteinExistence type="inferred from homology"/>
<comment type="similarity">
    <text evidence="1">Belongs to the 4-hydroxybenzoyl-CoA thioesterase family.</text>
</comment>
<dbReference type="RefSeq" id="WP_170395027.1">
    <property type="nucleotide sequence ID" value="NZ_AMWJ02000002.1"/>
</dbReference>
<dbReference type="Pfam" id="PF13279">
    <property type="entry name" value="4HBT_2"/>
    <property type="match status" value="1"/>
</dbReference>
<dbReference type="Proteomes" id="UP000010448">
    <property type="component" value="Unassembled WGS sequence"/>
</dbReference>
<gene>
    <name evidence="3" type="ORF">CSV86_024730</name>
</gene>
<evidence type="ECO:0000256" key="1">
    <source>
        <dbReference type="ARBA" id="ARBA00005953"/>
    </source>
</evidence>
<dbReference type="AlphaFoldDB" id="A0A7K4EKE7"/>
<reference evidence="3 4" key="1">
    <citation type="journal article" date="2013" name="Genome Announc.">
        <title>Genome Sequence of Naphthalene-Degrading Soil Bacterium Pseudomonas putida CSV86.</title>
        <authorList>
            <person name="Phale P.S."/>
            <person name="Paliwal V."/>
            <person name="Raju S.C."/>
            <person name="Modak A."/>
            <person name="Purohit H.J."/>
        </authorList>
    </citation>
    <scope>NUCLEOTIDE SEQUENCE [LARGE SCALE GENOMIC DNA]</scope>
    <source>
        <strain evidence="3 4">CSV86</strain>
    </source>
</reference>
<dbReference type="GO" id="GO:0047617">
    <property type="term" value="F:fatty acyl-CoA hydrolase activity"/>
    <property type="evidence" value="ECO:0007669"/>
    <property type="project" value="TreeGrafter"/>
</dbReference>
<accession>A0A7K4EKE7</accession>
<dbReference type="PANTHER" id="PTHR31793:SF27">
    <property type="entry name" value="NOVEL THIOESTERASE SUPERFAMILY DOMAIN AND SAPOSIN A-TYPE DOMAIN CONTAINING PROTEIN (0610012H03RIK)"/>
    <property type="match status" value="1"/>
</dbReference>